<reference evidence="5" key="1">
    <citation type="submission" date="2022-11" db="UniProtKB">
        <authorList>
            <consortium name="WormBaseParasite"/>
        </authorList>
    </citation>
    <scope>IDENTIFICATION</scope>
</reference>
<dbReference type="InterPro" id="IPR002347">
    <property type="entry name" value="SDR_fam"/>
</dbReference>
<evidence type="ECO:0000313" key="5">
    <source>
        <dbReference type="WBParaSite" id="ACRNAN_scaffold10808.g26581.t1"/>
    </source>
</evidence>
<dbReference type="CDD" id="cd05325">
    <property type="entry name" value="carb_red_sniffer_like_SDR_c"/>
    <property type="match status" value="1"/>
</dbReference>
<organism evidence="4 5">
    <name type="scientific">Acrobeloides nanus</name>
    <dbReference type="NCBI Taxonomy" id="290746"/>
    <lineage>
        <taxon>Eukaryota</taxon>
        <taxon>Metazoa</taxon>
        <taxon>Ecdysozoa</taxon>
        <taxon>Nematoda</taxon>
        <taxon>Chromadorea</taxon>
        <taxon>Rhabditida</taxon>
        <taxon>Tylenchina</taxon>
        <taxon>Cephalobomorpha</taxon>
        <taxon>Cephaloboidea</taxon>
        <taxon>Cephalobidae</taxon>
        <taxon>Acrobeloides</taxon>
    </lineage>
</organism>
<dbReference type="InterPro" id="IPR036291">
    <property type="entry name" value="NAD(P)-bd_dom_sf"/>
</dbReference>
<dbReference type="PROSITE" id="PS00061">
    <property type="entry name" value="ADH_SHORT"/>
    <property type="match status" value="1"/>
</dbReference>
<dbReference type="PANTHER" id="PTHR43544">
    <property type="entry name" value="SHORT-CHAIN DEHYDROGENASE/REDUCTASE"/>
    <property type="match status" value="1"/>
</dbReference>
<keyword evidence="2" id="KW-0560">Oxidoreductase</keyword>
<evidence type="ECO:0000256" key="2">
    <source>
        <dbReference type="ARBA" id="ARBA00023002"/>
    </source>
</evidence>
<evidence type="ECO:0000256" key="1">
    <source>
        <dbReference type="ARBA" id="ARBA00022857"/>
    </source>
</evidence>
<comment type="similarity">
    <text evidence="3">Belongs to the short-chain dehydrogenases/reductases (SDR) family.</text>
</comment>
<dbReference type="PANTHER" id="PTHR43544:SF7">
    <property type="entry name" value="NADB-LER2"/>
    <property type="match status" value="1"/>
</dbReference>
<dbReference type="WBParaSite" id="ACRNAN_scaffold10808.g26581.t1">
    <property type="protein sequence ID" value="ACRNAN_scaffold10808.g26581.t1"/>
    <property type="gene ID" value="ACRNAN_scaffold10808.g26581"/>
</dbReference>
<evidence type="ECO:0000313" key="4">
    <source>
        <dbReference type="Proteomes" id="UP000887540"/>
    </source>
</evidence>
<accession>A0A914CH46</accession>
<dbReference type="InterPro" id="IPR020904">
    <property type="entry name" value="Sc_DH/Rdtase_CS"/>
</dbReference>
<dbReference type="Gene3D" id="3.40.50.720">
    <property type="entry name" value="NAD(P)-binding Rossmann-like Domain"/>
    <property type="match status" value="1"/>
</dbReference>
<dbReference type="GO" id="GO:0005737">
    <property type="term" value="C:cytoplasm"/>
    <property type="evidence" value="ECO:0007669"/>
    <property type="project" value="TreeGrafter"/>
</dbReference>
<dbReference type="InterPro" id="IPR051468">
    <property type="entry name" value="Fungal_SecMetab_SDRs"/>
</dbReference>
<dbReference type="Pfam" id="PF00106">
    <property type="entry name" value="adh_short"/>
    <property type="match status" value="1"/>
</dbReference>
<dbReference type="GO" id="GO:0016491">
    <property type="term" value="F:oxidoreductase activity"/>
    <property type="evidence" value="ECO:0007669"/>
    <property type="project" value="UniProtKB-KW"/>
</dbReference>
<dbReference type="PRINTS" id="PR00080">
    <property type="entry name" value="SDRFAMILY"/>
</dbReference>
<evidence type="ECO:0000256" key="3">
    <source>
        <dbReference type="RuleBase" id="RU000363"/>
    </source>
</evidence>
<sequence length="247" mass="26979">MTNFGENILITGANRGIGLALVQQLAKINGIKHIFACCRDPDNAKELIKLYKAHFNVVLIKLDVQDDQTFDHAYNQVFKALQKHGGLNLLINNAGVLEKDGGSFDTPERKVFQKSFDINSTGVVMVTAKFLPLLQRAAANKERAIVANISSTGGSIGTAHKLPFNNVCYGMSKAALNYYTRMMSEYLKDSGIIFVAFCPGWVKTDMGGPNAILSPEESTSTLLNTISGLKTEDSGRYINRNGETIPD</sequence>
<dbReference type="SUPFAM" id="SSF51735">
    <property type="entry name" value="NAD(P)-binding Rossmann-fold domains"/>
    <property type="match status" value="1"/>
</dbReference>
<dbReference type="Proteomes" id="UP000887540">
    <property type="component" value="Unplaced"/>
</dbReference>
<protein>
    <submittedName>
        <fullName evidence="5">C-factor</fullName>
    </submittedName>
</protein>
<keyword evidence="4" id="KW-1185">Reference proteome</keyword>
<dbReference type="PRINTS" id="PR00081">
    <property type="entry name" value="GDHRDH"/>
</dbReference>
<proteinExistence type="inferred from homology"/>
<keyword evidence="1" id="KW-0521">NADP</keyword>
<name>A0A914CH46_9BILA</name>
<dbReference type="AlphaFoldDB" id="A0A914CH46"/>